<sequence length="101" mass="11793">MRIVWTTQAQEDLEAIYQYWLQMNETYATRLYNSLINEADILASQPKAGALERLLEHIPGHYRSLLADKCHKLVYTIEGNDIVIHAVWDCRQNPDYLTSKI</sequence>
<dbReference type="PANTHER" id="PTHR33755">
    <property type="entry name" value="TOXIN PARE1-RELATED"/>
    <property type="match status" value="1"/>
</dbReference>
<dbReference type="InterPro" id="IPR007712">
    <property type="entry name" value="RelE/ParE_toxin"/>
</dbReference>
<dbReference type="SUPFAM" id="SSF143011">
    <property type="entry name" value="RelE-like"/>
    <property type="match status" value="1"/>
</dbReference>
<dbReference type="Pfam" id="PF05016">
    <property type="entry name" value="ParE_toxin"/>
    <property type="match status" value="1"/>
</dbReference>
<dbReference type="EMBL" id="DXCV01000046">
    <property type="protein sequence ID" value="HIY88381.1"/>
    <property type="molecule type" value="Genomic_DNA"/>
</dbReference>
<keyword evidence="2" id="KW-1277">Toxin-antitoxin system</keyword>
<dbReference type="AlphaFoldDB" id="A0A9D1ZIF3"/>
<dbReference type="Gene3D" id="3.30.2310.20">
    <property type="entry name" value="RelE-like"/>
    <property type="match status" value="1"/>
</dbReference>
<comment type="caution">
    <text evidence="3">The sequence shown here is derived from an EMBL/GenBank/DDBJ whole genome shotgun (WGS) entry which is preliminary data.</text>
</comment>
<protein>
    <submittedName>
        <fullName evidence="3">Type II toxin-antitoxin system RelE/ParE family toxin</fullName>
    </submittedName>
</protein>
<gene>
    <name evidence="3" type="ORF">H9824_06730</name>
</gene>
<comment type="similarity">
    <text evidence="1">Belongs to the RelE toxin family.</text>
</comment>
<evidence type="ECO:0000256" key="2">
    <source>
        <dbReference type="ARBA" id="ARBA00022649"/>
    </source>
</evidence>
<evidence type="ECO:0000313" key="3">
    <source>
        <dbReference type="EMBL" id="HIY88381.1"/>
    </source>
</evidence>
<dbReference type="InterPro" id="IPR035093">
    <property type="entry name" value="RelE/ParE_toxin_dom_sf"/>
</dbReference>
<accession>A0A9D1ZIF3</accession>
<organism evidence="3 4">
    <name type="scientific">Candidatus Bacteroides pullicola</name>
    <dbReference type="NCBI Taxonomy" id="2838475"/>
    <lineage>
        <taxon>Bacteria</taxon>
        <taxon>Pseudomonadati</taxon>
        <taxon>Bacteroidota</taxon>
        <taxon>Bacteroidia</taxon>
        <taxon>Bacteroidales</taxon>
        <taxon>Bacteroidaceae</taxon>
        <taxon>Bacteroides</taxon>
    </lineage>
</organism>
<proteinExistence type="inferred from homology"/>
<reference evidence="3" key="1">
    <citation type="journal article" date="2021" name="PeerJ">
        <title>Extensive microbial diversity within the chicken gut microbiome revealed by metagenomics and culture.</title>
        <authorList>
            <person name="Gilroy R."/>
            <person name="Ravi A."/>
            <person name="Getino M."/>
            <person name="Pursley I."/>
            <person name="Horton D.L."/>
            <person name="Alikhan N.F."/>
            <person name="Baker D."/>
            <person name="Gharbi K."/>
            <person name="Hall N."/>
            <person name="Watson M."/>
            <person name="Adriaenssens E.M."/>
            <person name="Foster-Nyarko E."/>
            <person name="Jarju S."/>
            <person name="Secka A."/>
            <person name="Antonio M."/>
            <person name="Oren A."/>
            <person name="Chaudhuri R.R."/>
            <person name="La Ragione R."/>
            <person name="Hildebrand F."/>
            <person name="Pallen M.J."/>
        </authorList>
    </citation>
    <scope>NUCLEOTIDE SEQUENCE</scope>
    <source>
        <strain evidence="3">Gambia2-208</strain>
    </source>
</reference>
<evidence type="ECO:0000256" key="1">
    <source>
        <dbReference type="ARBA" id="ARBA00006226"/>
    </source>
</evidence>
<evidence type="ECO:0000313" key="4">
    <source>
        <dbReference type="Proteomes" id="UP000886851"/>
    </source>
</evidence>
<dbReference type="Proteomes" id="UP000886851">
    <property type="component" value="Unassembled WGS sequence"/>
</dbReference>
<reference evidence="3" key="2">
    <citation type="submission" date="2021-04" db="EMBL/GenBank/DDBJ databases">
        <authorList>
            <person name="Gilroy R."/>
        </authorList>
    </citation>
    <scope>NUCLEOTIDE SEQUENCE</scope>
    <source>
        <strain evidence="3">Gambia2-208</strain>
    </source>
</reference>
<name>A0A9D1ZIF3_9BACE</name>
<dbReference type="InterPro" id="IPR051803">
    <property type="entry name" value="TA_system_RelE-like_toxin"/>
</dbReference>